<dbReference type="InterPro" id="IPR007306">
    <property type="entry name" value="Rit1"/>
</dbReference>
<dbReference type="PIRSF" id="PIRSF007747">
    <property type="entry name" value="Ribosyl_Ptfrase"/>
    <property type="match status" value="1"/>
</dbReference>
<evidence type="ECO:0000259" key="3">
    <source>
        <dbReference type="Pfam" id="PF17184"/>
    </source>
</evidence>
<organism evidence="4 5">
    <name type="scientific">Diplodia intermedia</name>
    <dbReference type="NCBI Taxonomy" id="856260"/>
    <lineage>
        <taxon>Eukaryota</taxon>
        <taxon>Fungi</taxon>
        <taxon>Dikarya</taxon>
        <taxon>Ascomycota</taxon>
        <taxon>Pezizomycotina</taxon>
        <taxon>Dothideomycetes</taxon>
        <taxon>Dothideomycetes incertae sedis</taxon>
        <taxon>Botryosphaeriales</taxon>
        <taxon>Botryosphaeriaceae</taxon>
        <taxon>Diplodia</taxon>
    </lineage>
</organism>
<feature type="region of interest" description="Disordered" evidence="1">
    <location>
        <begin position="201"/>
        <end position="239"/>
    </location>
</feature>
<sequence>MSKPIQTSDIIFPELSTDFSTTLSTLKRATLSISNRLQSISDDAEFVCAVADAYRRPLVANERCGSWYIPLERKAASAYFKSTDGHAGEWSFSLRRLNIQVLELVGANDGCIIVDSTRRGKRMPDALSKTVPIWCAIWNALLFPSPDHAIPLHLPPTTVSASEHAQIASRLPSFLAAARALNLPLDRLRARVKKPLRPLWVTRDSPLPNDDDGADGEGEEEEGEGKGEKGARKPPSFPDFHPVILCTASRRVPGGEASEGGRYVQGAGDDSEGWACGLTAPLWWEHAEALLGASEAELPGVIEGLVAGGQRRGGGGGGVDAAVVQMAPAEWVWVCAADALREEATKQQFDTVIECGGGGAPDEALARWLKGGYLHLKCGTGKLGSRDLRNEVSKIEGFVRRRLDAATTTTTKLAICCPTGKDLSVGVALAVLCLYADDEGEGMVVTYVVKGPKKDYVSETRYTR</sequence>
<dbReference type="EMBL" id="JAKEKT020000019">
    <property type="protein sequence ID" value="KAL1645535.1"/>
    <property type="molecule type" value="Genomic_DNA"/>
</dbReference>
<gene>
    <name evidence="4" type="primary">RIT1</name>
    <name evidence="4" type="ORF">SLS58_003845</name>
</gene>
<comment type="caution">
    <text evidence="4">The sequence shown here is derived from an EMBL/GenBank/DDBJ whole genome shotgun (WGS) entry which is preliminary data.</text>
</comment>
<evidence type="ECO:0000256" key="1">
    <source>
        <dbReference type="SAM" id="MobiDB-lite"/>
    </source>
</evidence>
<feature type="domain" description="Rit1 N-terminal" evidence="3">
    <location>
        <begin position="26"/>
        <end position="306"/>
    </location>
</feature>
<dbReference type="GO" id="GO:0016740">
    <property type="term" value="F:transferase activity"/>
    <property type="evidence" value="ECO:0007669"/>
    <property type="project" value="UniProtKB-KW"/>
</dbReference>
<dbReference type="PANTHER" id="PTHR31811">
    <property type="entry name" value="TRNA A64-2'-O-RIBOSYLPHOSPHATE TRANSFERASE"/>
    <property type="match status" value="1"/>
</dbReference>
<keyword evidence="5" id="KW-1185">Reference proteome</keyword>
<reference evidence="4 5" key="1">
    <citation type="journal article" date="2023" name="Plant Dis.">
        <title>First Report of Diplodia intermedia Causing Canker and Dieback Diseases on Apple Trees in Canada.</title>
        <authorList>
            <person name="Ellouze W."/>
            <person name="Ilyukhin E."/>
            <person name="Sulman M."/>
            <person name="Ali S."/>
        </authorList>
    </citation>
    <scope>NUCLEOTIDE SEQUENCE [LARGE SCALE GENOMIC DNA]</scope>
    <source>
        <strain evidence="4 5">M45-28</strain>
    </source>
</reference>
<proteinExistence type="predicted"/>
<evidence type="ECO:0000313" key="5">
    <source>
        <dbReference type="Proteomes" id="UP001521184"/>
    </source>
</evidence>
<dbReference type="Pfam" id="PF04179">
    <property type="entry name" value="Init_tRNA_PT"/>
    <property type="match status" value="1"/>
</dbReference>
<protein>
    <submittedName>
        <fullName evidence="4">tRNA A64-2'-O-ribosylphosphate transferase</fullName>
    </submittedName>
</protein>
<feature type="domain" description="Rit1 DUSP-like" evidence="2">
    <location>
        <begin position="373"/>
        <end position="442"/>
    </location>
</feature>
<dbReference type="Proteomes" id="UP001521184">
    <property type="component" value="Unassembled WGS sequence"/>
</dbReference>
<accession>A0ABR3TVG0</accession>
<dbReference type="InterPro" id="IPR033421">
    <property type="entry name" value="Rit1_DUSP-like"/>
</dbReference>
<feature type="compositionally biased region" description="Acidic residues" evidence="1">
    <location>
        <begin position="209"/>
        <end position="223"/>
    </location>
</feature>
<name>A0ABR3TVG0_9PEZI</name>
<evidence type="ECO:0000313" key="4">
    <source>
        <dbReference type="EMBL" id="KAL1645535.1"/>
    </source>
</evidence>
<keyword evidence="4" id="KW-0808">Transferase</keyword>
<dbReference type="InterPro" id="IPR033449">
    <property type="entry name" value="Rit1_N"/>
</dbReference>
<evidence type="ECO:0000259" key="2">
    <source>
        <dbReference type="Pfam" id="PF04179"/>
    </source>
</evidence>
<dbReference type="Pfam" id="PF17184">
    <property type="entry name" value="Rit1_C"/>
    <property type="match status" value="1"/>
</dbReference>
<dbReference type="PANTHER" id="PTHR31811:SF0">
    <property type="entry name" value="TRNA A64-2'-O-RIBOSYLPHOSPHATE TRANSFERASE"/>
    <property type="match status" value="1"/>
</dbReference>